<dbReference type="OrthoDB" id="6234523at2"/>
<feature type="transmembrane region" description="Helical" evidence="1">
    <location>
        <begin position="116"/>
        <end position="135"/>
    </location>
</feature>
<keyword evidence="1" id="KW-0472">Membrane</keyword>
<dbReference type="EMBL" id="RSFE01000001">
    <property type="protein sequence ID" value="RWU12937.1"/>
    <property type="molecule type" value="Genomic_DNA"/>
</dbReference>
<dbReference type="RefSeq" id="WP_128351264.1">
    <property type="nucleotide sequence ID" value="NZ_RSFE01000001.1"/>
</dbReference>
<keyword evidence="1" id="KW-0812">Transmembrane</keyword>
<gene>
    <name evidence="2" type="ORF">EGC76_01600</name>
</gene>
<protein>
    <submittedName>
        <fullName evidence="2">Uncharacterized protein</fullName>
    </submittedName>
</protein>
<accession>A0A443Z7N5</accession>
<organism evidence="2 3">
    <name type="scientific">Pseudidiomarina gelatinasegens</name>
    <dbReference type="NCBI Taxonomy" id="2487740"/>
    <lineage>
        <taxon>Bacteria</taxon>
        <taxon>Pseudomonadati</taxon>
        <taxon>Pseudomonadota</taxon>
        <taxon>Gammaproteobacteria</taxon>
        <taxon>Alteromonadales</taxon>
        <taxon>Idiomarinaceae</taxon>
        <taxon>Pseudidiomarina</taxon>
    </lineage>
</organism>
<sequence length="597" mass="66798">MWLWIALGTLLVAVVLFFKFQGFRKFVFLTVLAVLLGIVLGPPTYVVLEEHTARTAADNREHVHYFGWQINPLGPTSAKHARVGIYDPENKIFRRLDQAQAAQVALPFVPPPGNSIWLHLWWWIFPAVYLGYWLLKRAPIVNLFGFATRRKELREALERAEAENTVWAFENVIKRGNQFRLKPKKTILAAEEGRRQVFAKYHRRLQLLEKASATAAQLITTNGQDQIQQQGHNRALAANRDFYRMLRELLNLRAASTQRGLPMDVSLAEGWYTTDTTFNNPTSHGSLSAHAHASAEEAAAYWRKSISDTVTLEQVYQAFTDQTESMAAMAERFKADNAQTAKVVGQYREFVTNYLRSHLPEANVGSATYLATQHFNQKLFLQLASPTREGAYRRSFTKHLRADVVRLVTSFFPEETYSDQGCELFDESTNSSTAGLKFSIMLIPFSRRYSGEPTVGAQMVATDQYGSLLWERRLGTVSVPVDKKISSDAFGRLEAALLLKNSIQSPLSPSGKPQQVSAAQKRRLMDELNDAAKEVAKGTGEDIVLELINEALAGNAGSALQQYTGAIEADMDALYELAFEAATDMMLAGLSFLAGDD</sequence>
<reference evidence="2 3" key="1">
    <citation type="submission" date="2018-12" db="EMBL/GenBank/DDBJ databases">
        <authorList>
            <person name="Li A."/>
            <person name="Zhang M."/>
            <person name="Zhu H."/>
        </authorList>
    </citation>
    <scope>NUCLEOTIDE SEQUENCE [LARGE SCALE GENOMIC DNA]</scope>
    <source>
        <strain evidence="2 3">R04H25</strain>
    </source>
</reference>
<dbReference type="Proteomes" id="UP000288789">
    <property type="component" value="Unassembled WGS sequence"/>
</dbReference>
<evidence type="ECO:0000313" key="3">
    <source>
        <dbReference type="Proteomes" id="UP000288789"/>
    </source>
</evidence>
<keyword evidence="3" id="KW-1185">Reference proteome</keyword>
<evidence type="ECO:0000256" key="1">
    <source>
        <dbReference type="SAM" id="Phobius"/>
    </source>
</evidence>
<proteinExistence type="predicted"/>
<evidence type="ECO:0000313" key="2">
    <source>
        <dbReference type="EMBL" id="RWU12937.1"/>
    </source>
</evidence>
<comment type="caution">
    <text evidence="2">The sequence shown here is derived from an EMBL/GenBank/DDBJ whole genome shotgun (WGS) entry which is preliminary data.</text>
</comment>
<name>A0A443Z7N5_9GAMM</name>
<feature type="transmembrane region" description="Helical" evidence="1">
    <location>
        <begin position="27"/>
        <end position="48"/>
    </location>
</feature>
<dbReference type="AlphaFoldDB" id="A0A443Z7N5"/>
<keyword evidence="1" id="KW-1133">Transmembrane helix</keyword>